<accession>C6MA65</accession>
<keyword evidence="2" id="KW-1185">Reference proteome</keyword>
<reference evidence="1" key="1">
    <citation type="submission" date="2009-07" db="EMBL/GenBank/DDBJ databases">
        <authorList>
            <person name="Weinstock G."/>
            <person name="Sodergren E."/>
            <person name="Clifton S."/>
            <person name="Fulton L."/>
            <person name="Fulton B."/>
            <person name="Courtney L."/>
            <person name="Fronick C."/>
            <person name="Harrison M."/>
            <person name="Strong C."/>
            <person name="Farmer C."/>
            <person name="Delahaunty K."/>
            <person name="Markovic C."/>
            <person name="Hall O."/>
            <person name="Minx P."/>
            <person name="Tomlinson C."/>
            <person name="Mitreva M."/>
            <person name="Nelson J."/>
            <person name="Hou S."/>
            <person name="Wollam A."/>
            <person name="Pepin K.H."/>
            <person name="Johnson M."/>
            <person name="Bhonagiri V."/>
            <person name="Nash W.E."/>
            <person name="Warren W."/>
            <person name="Chinwalla A."/>
            <person name="Mardis E.R."/>
            <person name="Wilson R.K."/>
        </authorList>
    </citation>
    <scope>NUCLEOTIDE SEQUENCE [LARGE SCALE GENOMIC DNA]</scope>
    <source>
        <strain evidence="1">ATCC 29256</strain>
    </source>
</reference>
<protein>
    <submittedName>
        <fullName evidence="1">Uncharacterized protein</fullName>
    </submittedName>
</protein>
<sequence length="50" mass="5617">MTDKYQFHVVCSNLRSVEGAIYNIFRLLLQSGQGDACSLSRLAAYCFIVD</sequence>
<dbReference type="AlphaFoldDB" id="C6MA65"/>
<evidence type="ECO:0000313" key="1">
    <source>
        <dbReference type="EMBL" id="EET42808.1"/>
    </source>
</evidence>
<comment type="caution">
    <text evidence="1">The sequence shown here is derived from an EMBL/GenBank/DDBJ whole genome shotgun (WGS) entry which is preliminary data.</text>
</comment>
<name>C6MA65_NEISI</name>
<dbReference type="EMBL" id="ACKO02000035">
    <property type="protein sequence ID" value="EET42808.1"/>
    <property type="molecule type" value="Genomic_DNA"/>
</dbReference>
<gene>
    <name evidence="1" type="ORF">NEISICOT_03446</name>
</gene>
<organism evidence="1 2">
    <name type="scientific">Neisseria sicca ATCC 29256</name>
    <dbReference type="NCBI Taxonomy" id="547045"/>
    <lineage>
        <taxon>Bacteria</taxon>
        <taxon>Pseudomonadati</taxon>
        <taxon>Pseudomonadota</taxon>
        <taxon>Betaproteobacteria</taxon>
        <taxon>Neisseriales</taxon>
        <taxon>Neisseriaceae</taxon>
        <taxon>Neisseria</taxon>
    </lineage>
</organism>
<evidence type="ECO:0000313" key="2">
    <source>
        <dbReference type="Proteomes" id="UP000005365"/>
    </source>
</evidence>
<proteinExistence type="predicted"/>
<dbReference type="Proteomes" id="UP000005365">
    <property type="component" value="Unassembled WGS sequence"/>
</dbReference>